<evidence type="ECO:0000256" key="2">
    <source>
        <dbReference type="ARBA" id="ARBA00023163"/>
    </source>
</evidence>
<feature type="domain" description="C2H2-type" evidence="5">
    <location>
        <begin position="305"/>
        <end position="332"/>
    </location>
</feature>
<feature type="domain" description="SET" evidence="6">
    <location>
        <begin position="2"/>
        <end position="114"/>
    </location>
</feature>
<evidence type="ECO:0000256" key="3">
    <source>
        <dbReference type="PROSITE-ProRule" id="PRU00042"/>
    </source>
</evidence>
<dbReference type="InterPro" id="IPR036236">
    <property type="entry name" value="Znf_C2H2_sf"/>
</dbReference>
<accession>A0A7I8V7X1</accession>
<name>A0A7I8V7X1_9ANNE</name>
<feature type="compositionally biased region" description="Acidic residues" evidence="4">
    <location>
        <begin position="370"/>
        <end position="405"/>
    </location>
</feature>
<dbReference type="PROSITE" id="PS50280">
    <property type="entry name" value="SET"/>
    <property type="match status" value="1"/>
</dbReference>
<protein>
    <submittedName>
        <fullName evidence="7">DgyrCDS81</fullName>
    </submittedName>
</protein>
<dbReference type="Pfam" id="PF12874">
    <property type="entry name" value="zf-met"/>
    <property type="match status" value="1"/>
</dbReference>
<evidence type="ECO:0000313" key="7">
    <source>
        <dbReference type="EMBL" id="CAD5110702.1"/>
    </source>
</evidence>
<dbReference type="InterPro" id="IPR046341">
    <property type="entry name" value="SET_dom_sf"/>
</dbReference>
<reference evidence="7 8" key="1">
    <citation type="submission" date="2020-08" db="EMBL/GenBank/DDBJ databases">
        <authorList>
            <person name="Hejnol A."/>
        </authorList>
    </citation>
    <scope>NUCLEOTIDE SEQUENCE [LARGE SCALE GENOMIC DNA]</scope>
</reference>
<dbReference type="AlphaFoldDB" id="A0A7I8V7X1"/>
<dbReference type="Gene3D" id="3.30.160.60">
    <property type="entry name" value="Classic Zinc Finger"/>
    <property type="match status" value="2"/>
</dbReference>
<dbReference type="Gene3D" id="2.170.270.10">
    <property type="entry name" value="SET domain"/>
    <property type="match status" value="1"/>
</dbReference>
<dbReference type="PANTHER" id="PTHR16515:SF21">
    <property type="entry name" value="PR DOMAIN ZINC FINGER PROTEIN 13"/>
    <property type="match status" value="1"/>
</dbReference>
<comment type="caution">
    <text evidence="7">The sequence shown here is derived from an EMBL/GenBank/DDBJ whole genome shotgun (WGS) entry which is preliminary data.</text>
</comment>
<keyword evidence="3" id="KW-0862">Zinc</keyword>
<dbReference type="PROSITE" id="PS00028">
    <property type="entry name" value="ZINC_FINGER_C2H2_1"/>
    <property type="match status" value="3"/>
</dbReference>
<dbReference type="SMART" id="SM00355">
    <property type="entry name" value="ZnF_C2H2"/>
    <property type="match status" value="4"/>
</dbReference>
<evidence type="ECO:0000313" key="8">
    <source>
        <dbReference type="Proteomes" id="UP000549394"/>
    </source>
</evidence>
<dbReference type="OrthoDB" id="9998363at2759"/>
<dbReference type="GO" id="GO:0008270">
    <property type="term" value="F:zinc ion binding"/>
    <property type="evidence" value="ECO:0007669"/>
    <property type="project" value="UniProtKB-KW"/>
</dbReference>
<dbReference type="InterPro" id="IPR001214">
    <property type="entry name" value="SET_dom"/>
</dbReference>
<feature type="region of interest" description="Disordered" evidence="4">
    <location>
        <begin position="227"/>
        <end position="257"/>
    </location>
</feature>
<evidence type="ECO:0000256" key="1">
    <source>
        <dbReference type="ARBA" id="ARBA00023015"/>
    </source>
</evidence>
<evidence type="ECO:0000259" key="5">
    <source>
        <dbReference type="PROSITE" id="PS50157"/>
    </source>
</evidence>
<feature type="domain" description="C2H2-type" evidence="5">
    <location>
        <begin position="137"/>
        <end position="157"/>
    </location>
</feature>
<dbReference type="EMBL" id="CAJFCJ010000001">
    <property type="protein sequence ID" value="CAD5110702.1"/>
    <property type="molecule type" value="Genomic_DNA"/>
</dbReference>
<keyword evidence="8" id="KW-1185">Reference proteome</keyword>
<dbReference type="PROSITE" id="PS50157">
    <property type="entry name" value="ZINC_FINGER_C2H2_2"/>
    <property type="match status" value="4"/>
</dbReference>
<keyword evidence="1" id="KW-0805">Transcription regulation</keyword>
<gene>
    <name evidence="7" type="ORF">DGYR_LOCUS72</name>
</gene>
<keyword evidence="3" id="KW-0479">Metal-binding</keyword>
<feature type="domain" description="C2H2-type" evidence="5">
    <location>
        <begin position="334"/>
        <end position="362"/>
    </location>
</feature>
<dbReference type="InterPro" id="IPR050331">
    <property type="entry name" value="Zinc_finger"/>
</dbReference>
<feature type="region of interest" description="Disordered" evidence="4">
    <location>
        <begin position="354"/>
        <end position="405"/>
    </location>
</feature>
<dbReference type="Pfam" id="PF21549">
    <property type="entry name" value="PRDM2_PR"/>
    <property type="match status" value="1"/>
</dbReference>
<dbReference type="FunFam" id="3.30.160.60:FF:000616">
    <property type="entry name" value="PR domain zinc finger protein 13"/>
    <property type="match status" value="1"/>
</dbReference>
<evidence type="ECO:0000256" key="4">
    <source>
        <dbReference type="SAM" id="MobiDB-lite"/>
    </source>
</evidence>
<proteinExistence type="predicted"/>
<dbReference type="SUPFAM" id="SSF57667">
    <property type="entry name" value="beta-beta-alpha zinc fingers"/>
    <property type="match status" value="2"/>
</dbReference>
<dbReference type="InterPro" id="IPR013087">
    <property type="entry name" value="Znf_C2H2_type"/>
</dbReference>
<feature type="compositionally biased region" description="Basic and acidic residues" evidence="4">
    <location>
        <begin position="354"/>
        <end position="366"/>
    </location>
</feature>
<keyword evidence="3" id="KW-0863">Zinc-finger</keyword>
<sequence>MKAREASQSFHAERKKGVRTLVPIPIGCVLGLITEDIEIGQNLTDAKLVEPKLKLKASYDGQLTCSEDGWLEEIRPARNRHEQNVEAVRGEKRKLVLRTIRSIHCGQEIFVWYGEELGREMNIPILSPANIKGSNDYRCSSCSASFQHPNVLKAHIRFKCSSNLGSLLGGSDEPLNLSKRTSIQQQQHQPIQIFNHIHAPAFALPAALLYPTLYPTSTPFYPQFLTSGPSPPAPQVKNEPNTETHLPPTFPLPSEKDGEPIDLLPRSLYMNKSNKGHLCIYCGKLYSRKYGLKIHLRTHTGYKPLKCKICLRPFGDPSNLNKHIRLHAEGDTPYRCHLCGKVLVRRRDLDRHIRSRHPVDSTKNHSDSLPPEEEEEEEMEELEAIEGELSDGGVADDEEEIEVVV</sequence>
<feature type="domain" description="C2H2-type" evidence="5">
    <location>
        <begin position="277"/>
        <end position="304"/>
    </location>
</feature>
<dbReference type="PANTHER" id="PTHR16515">
    <property type="entry name" value="PR DOMAIN ZINC FINGER PROTEIN"/>
    <property type="match status" value="1"/>
</dbReference>
<evidence type="ECO:0000259" key="6">
    <source>
        <dbReference type="PROSITE" id="PS50280"/>
    </source>
</evidence>
<dbReference type="GO" id="GO:0005634">
    <property type="term" value="C:nucleus"/>
    <property type="evidence" value="ECO:0007669"/>
    <property type="project" value="TreeGrafter"/>
</dbReference>
<dbReference type="GO" id="GO:0010468">
    <property type="term" value="P:regulation of gene expression"/>
    <property type="evidence" value="ECO:0007669"/>
    <property type="project" value="TreeGrafter"/>
</dbReference>
<dbReference type="Proteomes" id="UP000549394">
    <property type="component" value="Unassembled WGS sequence"/>
</dbReference>
<dbReference type="Pfam" id="PF00096">
    <property type="entry name" value="zf-C2H2"/>
    <property type="match status" value="3"/>
</dbReference>
<keyword evidence="2" id="KW-0804">Transcription</keyword>
<organism evidence="7 8">
    <name type="scientific">Dimorphilus gyrociliatus</name>
    <dbReference type="NCBI Taxonomy" id="2664684"/>
    <lineage>
        <taxon>Eukaryota</taxon>
        <taxon>Metazoa</taxon>
        <taxon>Spiralia</taxon>
        <taxon>Lophotrochozoa</taxon>
        <taxon>Annelida</taxon>
        <taxon>Polychaeta</taxon>
        <taxon>Polychaeta incertae sedis</taxon>
        <taxon>Dinophilidae</taxon>
        <taxon>Dimorphilus</taxon>
    </lineage>
</organism>